<dbReference type="SUPFAM" id="SSF53383">
    <property type="entry name" value="PLP-dependent transferases"/>
    <property type="match status" value="1"/>
</dbReference>
<dbReference type="InterPro" id="IPR015421">
    <property type="entry name" value="PyrdxlP-dep_Trfase_major"/>
</dbReference>
<evidence type="ECO:0000259" key="2">
    <source>
        <dbReference type="Pfam" id="PF00266"/>
    </source>
</evidence>
<dbReference type="Gene3D" id="3.40.640.10">
    <property type="entry name" value="Type I PLP-dependent aspartate aminotransferase-like (Major domain)"/>
    <property type="match status" value="1"/>
</dbReference>
<dbReference type="Gene3D" id="3.90.1150.10">
    <property type="entry name" value="Aspartate Aminotransferase, domain 1"/>
    <property type="match status" value="1"/>
</dbReference>
<dbReference type="Proteomes" id="UP000582837">
    <property type="component" value="Unassembled WGS sequence"/>
</dbReference>
<keyword evidence="3" id="KW-0456">Lyase</keyword>
<dbReference type="PANTHER" id="PTHR43586:SF15">
    <property type="entry name" value="BLR3095 PROTEIN"/>
    <property type="match status" value="1"/>
</dbReference>
<reference evidence="3 4" key="1">
    <citation type="submission" date="2020-08" db="EMBL/GenBank/DDBJ databases">
        <title>Genomic Encyclopedia of Type Strains, Phase IV (KMG-IV): sequencing the most valuable type-strain genomes for metagenomic binning, comparative biology and taxonomic classification.</title>
        <authorList>
            <person name="Goeker M."/>
        </authorList>
    </citation>
    <scope>NUCLEOTIDE SEQUENCE [LARGE SCALE GENOMIC DNA]</scope>
    <source>
        <strain evidence="3 4">DSM 29007</strain>
    </source>
</reference>
<keyword evidence="1" id="KW-0663">Pyridoxal phosphate</keyword>
<dbReference type="GO" id="GO:0016829">
    <property type="term" value="F:lyase activity"/>
    <property type="evidence" value="ECO:0007669"/>
    <property type="project" value="UniProtKB-KW"/>
</dbReference>
<protein>
    <submittedName>
        <fullName evidence="3">Selenocysteine lyase/cysteine desulfurase</fullName>
    </submittedName>
</protein>
<comment type="caution">
    <text evidence="3">The sequence shown here is derived from an EMBL/GenBank/DDBJ whole genome shotgun (WGS) entry which is preliminary data.</text>
</comment>
<dbReference type="RefSeq" id="WP_170036417.1">
    <property type="nucleotide sequence ID" value="NZ_JABDTL010000002.1"/>
</dbReference>
<organism evidence="3 4">
    <name type="scientific">Longimicrobium terrae</name>
    <dbReference type="NCBI Taxonomy" id="1639882"/>
    <lineage>
        <taxon>Bacteria</taxon>
        <taxon>Pseudomonadati</taxon>
        <taxon>Gemmatimonadota</taxon>
        <taxon>Longimicrobiia</taxon>
        <taxon>Longimicrobiales</taxon>
        <taxon>Longimicrobiaceae</taxon>
        <taxon>Longimicrobium</taxon>
    </lineage>
</organism>
<proteinExistence type="predicted"/>
<dbReference type="Pfam" id="PF00266">
    <property type="entry name" value="Aminotran_5"/>
    <property type="match status" value="1"/>
</dbReference>
<dbReference type="AlphaFoldDB" id="A0A841H2X6"/>
<evidence type="ECO:0000313" key="3">
    <source>
        <dbReference type="EMBL" id="MBB6072276.1"/>
    </source>
</evidence>
<dbReference type="InterPro" id="IPR015424">
    <property type="entry name" value="PyrdxlP-dep_Trfase"/>
</dbReference>
<dbReference type="PANTHER" id="PTHR43586">
    <property type="entry name" value="CYSTEINE DESULFURASE"/>
    <property type="match status" value="1"/>
</dbReference>
<dbReference type="InterPro" id="IPR000192">
    <property type="entry name" value="Aminotrans_V_dom"/>
</dbReference>
<gene>
    <name evidence="3" type="ORF">HNQ61_003938</name>
</gene>
<sequence>MSSIPHAELEAFRTEFPILQTRTYLNSCSLGALSRRSMGYLGEYQALWNTMGASAWYELWMGRIGQLKQTVATMWNADEKEIALSPSVSGALSSIASAIDYTKRNKIVVAELDFPTLVYQWLARNDVEVVRVPSDDGIGVPPERWAEYVDERTALVATSHVFYGTGYVQDLAPIAKAARDAGALFLVDGYQSAGQIRVDPRAVDADIYVAGPLKWLCGGPGIAFLWVRQERIAELRPTIASWFGARDQFQFRNDELEFRDDAGRFSMGTPAVPTVYTALGGLEIFAEAGQDRIYERIAALTEDVVTLAQEAGFELKIAEDPARRSGIVLIRNDDAPAAVRRLADKNIIVDHRAGYVRVSPHFYNTPEENRKFIAALRG</sequence>
<name>A0A841H2X6_9BACT</name>
<keyword evidence="4" id="KW-1185">Reference proteome</keyword>
<feature type="domain" description="Aminotransferase class V" evidence="2">
    <location>
        <begin position="63"/>
        <end position="349"/>
    </location>
</feature>
<dbReference type="InterPro" id="IPR015422">
    <property type="entry name" value="PyrdxlP-dep_Trfase_small"/>
</dbReference>
<evidence type="ECO:0000313" key="4">
    <source>
        <dbReference type="Proteomes" id="UP000582837"/>
    </source>
</evidence>
<evidence type="ECO:0000256" key="1">
    <source>
        <dbReference type="ARBA" id="ARBA00022898"/>
    </source>
</evidence>
<accession>A0A841H2X6</accession>
<dbReference type="EMBL" id="JACHIA010000014">
    <property type="protein sequence ID" value="MBB6072276.1"/>
    <property type="molecule type" value="Genomic_DNA"/>
</dbReference>